<dbReference type="SUPFAM" id="SSF53335">
    <property type="entry name" value="S-adenosyl-L-methionine-dependent methyltransferases"/>
    <property type="match status" value="1"/>
</dbReference>
<name>A0ABP0VIG1_9BRYO</name>
<sequence length="547" mass="63265">MLNNYNATSEDSHADSFLLGERKACFRNSHEQDDDTAYRYALEQTQKGLILTAEKVKRNGWKNKIIMQTFFKGSVEDFIQQYATPPSFVTGIYKIDDEGLRDNVWFYTERGNNPTEAAYKLGLMNGFYRGSFMTYATSFIRANKDAEAHEDTSYKSSCSDYLYILDPSKEERKVEEVFVLKAYRNGNNPQLFFEERSTQNLQILASFKNNKADPDLLKQYTGWGGLRKAIYTPEVYRELKKSLTPEEITSLKQTLSSAYYTPPALVSFIYDWLHLYGFTGGDILEPSLGHGVFIEHMPEEMRQNSVLTAVEIDQVSSQIVKILYPDVTLYTQGFETFHPEKRFDVIIGNPPYGSQILMDEQHPDLKDFCIHHYFVAKCMRLLKPDGILAMVLPSYFMDNVKDHTRHIIDREGGNLLAAYRLPDDLFKDAKVTIDLVFLKKGKTSKEWLRTRDIVIGDKSKPLNDYYHTHPHHILGNLEIVPMYERTGLTCRRRGDPFHLLGQMLQTLKNQRLASLLQEIARTEKQQQELSRVKEKLLQRVHTFSALI</sequence>
<dbReference type="PRINTS" id="PR00507">
    <property type="entry name" value="N12N6MTFRASE"/>
</dbReference>
<dbReference type="Pfam" id="PF07669">
    <property type="entry name" value="Eco57I"/>
    <property type="match status" value="1"/>
</dbReference>
<proteinExistence type="predicted"/>
<dbReference type="EMBL" id="CAXAQS010000994">
    <property type="protein sequence ID" value="CAK9254211.1"/>
    <property type="molecule type" value="Genomic_DNA"/>
</dbReference>
<evidence type="ECO:0000256" key="1">
    <source>
        <dbReference type="SAM" id="Coils"/>
    </source>
</evidence>
<dbReference type="PANTHER" id="PTHR41313:SF1">
    <property type="entry name" value="DNA METHYLASE ADENINE-SPECIFIC DOMAIN-CONTAINING PROTEIN"/>
    <property type="match status" value="1"/>
</dbReference>
<keyword evidence="4" id="KW-1185">Reference proteome</keyword>
<dbReference type="PANTHER" id="PTHR41313">
    <property type="entry name" value="ADENINE-SPECIFIC METHYLTRANSFERASE"/>
    <property type="match status" value="1"/>
</dbReference>
<feature type="coiled-coil region" evidence="1">
    <location>
        <begin position="512"/>
        <end position="539"/>
    </location>
</feature>
<dbReference type="InterPro" id="IPR052933">
    <property type="entry name" value="DNA_Protect_Modify"/>
</dbReference>
<comment type="caution">
    <text evidence="3">The sequence shown here is derived from an EMBL/GenBank/DDBJ whole genome shotgun (WGS) entry which is preliminary data.</text>
</comment>
<reference evidence="3" key="1">
    <citation type="submission" date="2024-02" db="EMBL/GenBank/DDBJ databases">
        <authorList>
            <consortium name="ELIXIR-Norway"/>
            <consortium name="Elixir Norway"/>
        </authorList>
    </citation>
    <scope>NUCLEOTIDE SEQUENCE</scope>
</reference>
<dbReference type="Proteomes" id="UP001497444">
    <property type="component" value="Unassembled WGS sequence"/>
</dbReference>
<dbReference type="CDD" id="cd02440">
    <property type="entry name" value="AdoMet_MTases"/>
    <property type="match status" value="1"/>
</dbReference>
<accession>A0ABP0VIG1</accession>
<dbReference type="InterPro" id="IPR029063">
    <property type="entry name" value="SAM-dependent_MTases_sf"/>
</dbReference>
<feature type="domain" description="Type II methyltransferase M.TaqI-like" evidence="2">
    <location>
        <begin position="333"/>
        <end position="405"/>
    </location>
</feature>
<dbReference type="Gene3D" id="3.40.50.150">
    <property type="entry name" value="Vaccinia Virus protein VP39"/>
    <property type="match status" value="1"/>
</dbReference>
<dbReference type="PROSITE" id="PS00092">
    <property type="entry name" value="N6_MTASE"/>
    <property type="match status" value="1"/>
</dbReference>
<evidence type="ECO:0000313" key="3">
    <source>
        <dbReference type="EMBL" id="CAK9254211.1"/>
    </source>
</evidence>
<organism evidence="3 4">
    <name type="scientific">Sphagnum jensenii</name>
    <dbReference type="NCBI Taxonomy" id="128206"/>
    <lineage>
        <taxon>Eukaryota</taxon>
        <taxon>Viridiplantae</taxon>
        <taxon>Streptophyta</taxon>
        <taxon>Embryophyta</taxon>
        <taxon>Bryophyta</taxon>
        <taxon>Sphagnophytina</taxon>
        <taxon>Sphagnopsida</taxon>
        <taxon>Sphagnales</taxon>
        <taxon>Sphagnaceae</taxon>
        <taxon>Sphagnum</taxon>
    </lineage>
</organism>
<evidence type="ECO:0000259" key="2">
    <source>
        <dbReference type="Pfam" id="PF07669"/>
    </source>
</evidence>
<dbReference type="InterPro" id="IPR011639">
    <property type="entry name" value="MethylTrfase_TaqI-like_dom"/>
</dbReference>
<keyword evidence="1" id="KW-0175">Coiled coil</keyword>
<dbReference type="InterPro" id="IPR002052">
    <property type="entry name" value="DNA_methylase_N6_adenine_CS"/>
</dbReference>
<protein>
    <recommendedName>
        <fullName evidence="2">Type II methyltransferase M.TaqI-like domain-containing protein</fullName>
    </recommendedName>
</protein>
<evidence type="ECO:0000313" key="4">
    <source>
        <dbReference type="Proteomes" id="UP001497444"/>
    </source>
</evidence>
<gene>
    <name evidence="3" type="ORF">CSSPJE1EN1_LOCUS29589</name>
</gene>